<evidence type="ECO:0000313" key="2">
    <source>
        <dbReference type="Proteomes" id="UP001241603"/>
    </source>
</evidence>
<reference evidence="1 2" key="1">
    <citation type="submission" date="2023-07" db="EMBL/GenBank/DDBJ databases">
        <title>Genomic Encyclopedia of Type Strains, Phase IV (KMG-IV): sequencing the most valuable type-strain genomes for metagenomic binning, comparative biology and taxonomic classification.</title>
        <authorList>
            <person name="Goeker M."/>
        </authorList>
    </citation>
    <scope>NUCLEOTIDE SEQUENCE [LARGE SCALE GENOMIC DNA]</scope>
    <source>
        <strain evidence="1 2">B6-8</strain>
    </source>
</reference>
<gene>
    <name evidence="1" type="ORF">QO014_000015</name>
</gene>
<dbReference type="RefSeq" id="WP_266346619.1">
    <property type="nucleotide sequence ID" value="NZ_JAPKNG010000001.1"/>
</dbReference>
<comment type="caution">
    <text evidence="1">The sequence shown here is derived from an EMBL/GenBank/DDBJ whole genome shotgun (WGS) entry which is preliminary data.</text>
</comment>
<proteinExistence type="predicted"/>
<dbReference type="EMBL" id="JAUSVO010000001">
    <property type="protein sequence ID" value="MDQ0435645.1"/>
    <property type="molecule type" value="Genomic_DNA"/>
</dbReference>
<dbReference type="Proteomes" id="UP001241603">
    <property type="component" value="Unassembled WGS sequence"/>
</dbReference>
<organism evidence="1 2">
    <name type="scientific">Kaistia dalseonensis</name>
    <dbReference type="NCBI Taxonomy" id="410840"/>
    <lineage>
        <taxon>Bacteria</taxon>
        <taxon>Pseudomonadati</taxon>
        <taxon>Pseudomonadota</taxon>
        <taxon>Alphaproteobacteria</taxon>
        <taxon>Hyphomicrobiales</taxon>
        <taxon>Kaistiaceae</taxon>
        <taxon>Kaistia</taxon>
    </lineage>
</organism>
<evidence type="ECO:0000313" key="1">
    <source>
        <dbReference type="EMBL" id="MDQ0435645.1"/>
    </source>
</evidence>
<sequence>MLKAVIVAAIGGILSGHSVRNGWRALFLIMALILTETGVEAARHHLPPETDVGVFAMLDTVGSFAMLVGGALAV</sequence>
<keyword evidence="2" id="KW-1185">Reference proteome</keyword>
<protein>
    <submittedName>
        <fullName evidence="1">Uncharacterized protein</fullName>
    </submittedName>
</protein>
<name>A0ABU0H004_9HYPH</name>
<accession>A0ABU0H004</accession>